<dbReference type="OrthoDB" id="3266934at2759"/>
<feature type="compositionally biased region" description="Polar residues" evidence="1">
    <location>
        <begin position="248"/>
        <end position="261"/>
    </location>
</feature>
<comment type="caution">
    <text evidence="3">The sequence shown here is derived from an EMBL/GenBank/DDBJ whole genome shotgun (WGS) entry which is preliminary data.</text>
</comment>
<reference evidence="3 4" key="1">
    <citation type="journal article" date="2015" name="Sci. Rep.">
        <title>Chromosome-level genome map provides insights into diverse defense mechanisms in the medicinal fungus Ganoderma sinense.</title>
        <authorList>
            <person name="Zhu Y."/>
            <person name="Xu J."/>
            <person name="Sun C."/>
            <person name="Zhou S."/>
            <person name="Xu H."/>
            <person name="Nelson D.R."/>
            <person name="Qian J."/>
            <person name="Song J."/>
            <person name="Luo H."/>
            <person name="Xiang L."/>
            <person name="Li Y."/>
            <person name="Xu Z."/>
            <person name="Ji A."/>
            <person name="Wang L."/>
            <person name="Lu S."/>
            <person name="Hayward A."/>
            <person name="Sun W."/>
            <person name="Li X."/>
            <person name="Schwartz D.C."/>
            <person name="Wang Y."/>
            <person name="Chen S."/>
        </authorList>
    </citation>
    <scope>NUCLEOTIDE SEQUENCE [LARGE SCALE GENOMIC DNA]</scope>
    <source>
        <strain evidence="3 4">ZZ0214-1</strain>
    </source>
</reference>
<feature type="region of interest" description="Disordered" evidence="1">
    <location>
        <begin position="377"/>
        <end position="406"/>
    </location>
</feature>
<evidence type="ECO:0000256" key="2">
    <source>
        <dbReference type="SAM" id="Phobius"/>
    </source>
</evidence>
<feature type="transmembrane region" description="Helical" evidence="2">
    <location>
        <begin position="203"/>
        <end position="223"/>
    </location>
</feature>
<dbReference type="EMBL" id="AYKW01000034">
    <property type="protein sequence ID" value="PIL27837.1"/>
    <property type="molecule type" value="Genomic_DNA"/>
</dbReference>
<feature type="region of interest" description="Disordered" evidence="1">
    <location>
        <begin position="325"/>
        <end position="360"/>
    </location>
</feature>
<feature type="region of interest" description="Disordered" evidence="1">
    <location>
        <begin position="248"/>
        <end position="313"/>
    </location>
</feature>
<keyword evidence="2" id="KW-1133">Transmembrane helix</keyword>
<feature type="compositionally biased region" description="Polar residues" evidence="1">
    <location>
        <begin position="391"/>
        <end position="406"/>
    </location>
</feature>
<dbReference type="AlphaFoldDB" id="A0A2G8S275"/>
<evidence type="ECO:0000313" key="3">
    <source>
        <dbReference type="EMBL" id="PIL27837.1"/>
    </source>
</evidence>
<keyword evidence="4" id="KW-1185">Reference proteome</keyword>
<feature type="compositionally biased region" description="Basic and acidic residues" evidence="1">
    <location>
        <begin position="264"/>
        <end position="273"/>
    </location>
</feature>
<dbReference type="STRING" id="1077348.A0A2G8S275"/>
<name>A0A2G8S275_9APHY</name>
<dbReference type="Proteomes" id="UP000230002">
    <property type="component" value="Unassembled WGS sequence"/>
</dbReference>
<organism evidence="3 4">
    <name type="scientific">Ganoderma sinense ZZ0214-1</name>
    <dbReference type="NCBI Taxonomy" id="1077348"/>
    <lineage>
        <taxon>Eukaryota</taxon>
        <taxon>Fungi</taxon>
        <taxon>Dikarya</taxon>
        <taxon>Basidiomycota</taxon>
        <taxon>Agaricomycotina</taxon>
        <taxon>Agaricomycetes</taxon>
        <taxon>Polyporales</taxon>
        <taxon>Polyporaceae</taxon>
        <taxon>Ganoderma</taxon>
    </lineage>
</organism>
<feature type="compositionally biased region" description="Low complexity" evidence="1">
    <location>
        <begin position="377"/>
        <end position="390"/>
    </location>
</feature>
<protein>
    <submittedName>
        <fullName evidence="3">Uncharacterized protein</fullName>
    </submittedName>
</protein>
<sequence length="481" mass="50805">MTASPNPIGCLLCNPSRVVPAPLPIPTQQPQQPFSFIALPNSLTCAPATFNWSYNGLPELFTLVISQAHPFQIHPVARMVKVRRDTTSFLVADDLEATDLTFTWPLVNVPSGWYVMQANGTGIFATSPEIFVGRGVNTSCLDTLPPPAPTFTSSTPTATIPTSELFVSTPIATSTLVGITPLPSVISLNSSPAATNTKQTAQIVGGLVGAAVLLAAVFAIYRLRQRRKLSLRLPMFLKRSHERFQQGLGSTFRSPAITSLSPVDDEKADHHGPQPEAMPFSSPSVPSISISEPDTGAPATAASTLDPKGEVQSQRSLTLAALNTNSTAPARSPSPSQSESASASSSWSDAGGSSLRTQRPRLVRTPAALNLNLNLSLSTPSSSARSQQTSFASGSATESPVPSSATSQMYRVRESGRSQWVSVGSGSPTVAEGVEADAEAQAGSRGTVIVQARRVLVTAGEMRAVRRDFPETPFPLSPDYR</sequence>
<feature type="compositionally biased region" description="Low complexity" evidence="1">
    <location>
        <begin position="281"/>
        <end position="291"/>
    </location>
</feature>
<feature type="compositionally biased region" description="Low complexity" evidence="1">
    <location>
        <begin position="326"/>
        <end position="354"/>
    </location>
</feature>
<evidence type="ECO:0000313" key="4">
    <source>
        <dbReference type="Proteomes" id="UP000230002"/>
    </source>
</evidence>
<proteinExistence type="predicted"/>
<keyword evidence="2" id="KW-0472">Membrane</keyword>
<evidence type="ECO:0000256" key="1">
    <source>
        <dbReference type="SAM" id="MobiDB-lite"/>
    </source>
</evidence>
<gene>
    <name evidence="3" type="ORF">GSI_10991</name>
</gene>
<accession>A0A2G8S275</accession>
<keyword evidence="2" id="KW-0812">Transmembrane</keyword>